<sequence length="141" mass="15460">MIFCKVLFYLLIAAAFCAFSHNAECSSIRNPIRSDVIVTKWPEQQAVAVDDTKQPGWMRQQLMKFGEVASRVGNAMGSHATKITAAIDKICDVIKTIIPFLAAVCHVGQFKFCSSATQAPEQLAEAMAPASLNLDEPDKRK</sequence>
<evidence type="ECO:0000256" key="1">
    <source>
        <dbReference type="SAM" id="SignalP"/>
    </source>
</evidence>
<name>A0A482WBJ1_ASBVE</name>
<dbReference type="OrthoDB" id="6699195at2759"/>
<dbReference type="AlphaFoldDB" id="A0A482WBJ1"/>
<dbReference type="EMBL" id="QDEB01007295">
    <property type="protein sequence ID" value="RZC42520.1"/>
    <property type="molecule type" value="Genomic_DNA"/>
</dbReference>
<evidence type="ECO:0000313" key="3">
    <source>
        <dbReference type="Proteomes" id="UP000292052"/>
    </source>
</evidence>
<dbReference type="Proteomes" id="UP000292052">
    <property type="component" value="Unassembled WGS sequence"/>
</dbReference>
<feature type="signal peptide" evidence="1">
    <location>
        <begin position="1"/>
        <end position="25"/>
    </location>
</feature>
<accession>A0A482WBJ1</accession>
<feature type="chain" id="PRO_5019764919" evidence="1">
    <location>
        <begin position="26"/>
        <end position="141"/>
    </location>
</feature>
<evidence type="ECO:0000313" key="2">
    <source>
        <dbReference type="EMBL" id="RZC42520.1"/>
    </source>
</evidence>
<keyword evidence="3" id="KW-1185">Reference proteome</keyword>
<gene>
    <name evidence="2" type="ORF">BDFB_011904</name>
</gene>
<keyword evidence="1" id="KW-0732">Signal</keyword>
<reference evidence="2 3" key="1">
    <citation type="submission" date="2017-03" db="EMBL/GenBank/DDBJ databases">
        <title>Genome of the blue death feigning beetle - Asbolus verrucosus.</title>
        <authorList>
            <person name="Rider S.D."/>
        </authorList>
    </citation>
    <scope>NUCLEOTIDE SEQUENCE [LARGE SCALE GENOMIC DNA]</scope>
    <source>
        <strain evidence="2">Butters</strain>
        <tissue evidence="2">Head and leg muscle</tissue>
    </source>
</reference>
<proteinExistence type="predicted"/>
<organism evidence="2 3">
    <name type="scientific">Asbolus verrucosus</name>
    <name type="common">Desert ironclad beetle</name>
    <dbReference type="NCBI Taxonomy" id="1661398"/>
    <lineage>
        <taxon>Eukaryota</taxon>
        <taxon>Metazoa</taxon>
        <taxon>Ecdysozoa</taxon>
        <taxon>Arthropoda</taxon>
        <taxon>Hexapoda</taxon>
        <taxon>Insecta</taxon>
        <taxon>Pterygota</taxon>
        <taxon>Neoptera</taxon>
        <taxon>Endopterygota</taxon>
        <taxon>Coleoptera</taxon>
        <taxon>Polyphaga</taxon>
        <taxon>Cucujiformia</taxon>
        <taxon>Tenebrionidae</taxon>
        <taxon>Pimeliinae</taxon>
        <taxon>Asbolus</taxon>
    </lineage>
</organism>
<comment type="caution">
    <text evidence="2">The sequence shown here is derived from an EMBL/GenBank/DDBJ whole genome shotgun (WGS) entry which is preliminary data.</text>
</comment>
<protein>
    <submittedName>
        <fullName evidence="2">Uncharacterized protein</fullName>
    </submittedName>
</protein>